<comment type="pathway">
    <text evidence="1">Lipid metabolism; butanoate metabolism.</text>
</comment>
<dbReference type="InterPro" id="IPR022694">
    <property type="entry name" value="3-OHacyl-CoA_DH"/>
</dbReference>
<keyword evidence="3 6" id="KW-0560">Oxidoreductase</keyword>
<dbReference type="InterPro" id="IPR006180">
    <property type="entry name" value="3-OHacyl-CoA_DH_CS"/>
</dbReference>
<dbReference type="InterPro" id="IPR006176">
    <property type="entry name" value="3-OHacyl-CoA_DH_NAD-bd"/>
</dbReference>
<reference evidence="6" key="1">
    <citation type="submission" date="2018-02" db="EMBL/GenBank/DDBJ databases">
        <authorList>
            <person name="Kim S.-K."/>
            <person name="Jung H.-I."/>
            <person name="Lee S.-W."/>
        </authorList>
    </citation>
    <scope>NUCLEOTIDE SEQUENCE</scope>
    <source>
        <strain evidence="6">SK3146</strain>
    </source>
</reference>
<dbReference type="InterPro" id="IPR008927">
    <property type="entry name" value="6-PGluconate_DH-like_C_sf"/>
</dbReference>
<comment type="similarity">
    <text evidence="2">Belongs to the 3-hydroxyacyl-CoA dehydrogenase family.</text>
</comment>
<dbReference type="Pfam" id="PF00725">
    <property type="entry name" value="3HCDH"/>
    <property type="match status" value="1"/>
</dbReference>
<dbReference type="PANTHER" id="PTHR48075">
    <property type="entry name" value="3-HYDROXYACYL-COA DEHYDROGENASE FAMILY PROTEIN"/>
    <property type="match status" value="1"/>
</dbReference>
<evidence type="ECO:0000313" key="7">
    <source>
        <dbReference type="Proteomes" id="UP001057134"/>
    </source>
</evidence>
<dbReference type="InterPro" id="IPR036291">
    <property type="entry name" value="NAD(P)-bd_dom_sf"/>
</dbReference>
<dbReference type="RefSeq" id="WP_249863642.1">
    <property type="nucleotide sequence ID" value="NZ_CP027059.1"/>
</dbReference>
<dbReference type="GO" id="GO:0008691">
    <property type="term" value="F:3-hydroxybutyryl-CoA dehydrogenase activity"/>
    <property type="evidence" value="ECO:0007669"/>
    <property type="project" value="UniProtKB-EC"/>
</dbReference>
<dbReference type="PIRSF" id="PIRSF000105">
    <property type="entry name" value="HCDH"/>
    <property type="match status" value="1"/>
</dbReference>
<keyword evidence="7" id="KW-1185">Reference proteome</keyword>
<protein>
    <submittedName>
        <fullName evidence="6">3-hydroxybutyryl-CoA dehydrogenase</fullName>
        <ecNumber evidence="6">1.1.1.157</ecNumber>
    </submittedName>
</protein>
<evidence type="ECO:0000256" key="2">
    <source>
        <dbReference type="ARBA" id="ARBA00009463"/>
    </source>
</evidence>
<dbReference type="Pfam" id="PF02737">
    <property type="entry name" value="3HCDH_N"/>
    <property type="match status" value="1"/>
</dbReference>
<accession>A0ABY4RHY4</accession>
<dbReference type="SUPFAM" id="SSF51735">
    <property type="entry name" value="NAD(P)-binding Rossmann-fold domains"/>
    <property type="match status" value="1"/>
</dbReference>
<dbReference type="InterPro" id="IPR013328">
    <property type="entry name" value="6PGD_dom2"/>
</dbReference>
<evidence type="ECO:0000313" key="6">
    <source>
        <dbReference type="EMBL" id="UQZ81400.1"/>
    </source>
</evidence>
<evidence type="ECO:0000259" key="5">
    <source>
        <dbReference type="Pfam" id="PF02737"/>
    </source>
</evidence>
<dbReference type="PROSITE" id="PS00067">
    <property type="entry name" value="3HCDH"/>
    <property type="match status" value="1"/>
</dbReference>
<reference evidence="6" key="2">
    <citation type="journal article" date="2021" name="J Anim Sci Technol">
        <title>Complete genome sequence of Paenibacillus konkukensis sp. nov. SK3146 as a potential probiotic strain.</title>
        <authorList>
            <person name="Jung H.I."/>
            <person name="Park S."/>
            <person name="Niu K.M."/>
            <person name="Lee S.W."/>
            <person name="Kothari D."/>
            <person name="Yi K.J."/>
            <person name="Kim S.K."/>
        </authorList>
    </citation>
    <scope>NUCLEOTIDE SEQUENCE</scope>
    <source>
        <strain evidence="6">SK3146</strain>
    </source>
</reference>
<sequence length="317" mass="34640">MLEQVTVIGAGVMGHGIAQTVAAGGIPVRLYDLAADTLQRAEASINDNLNLYVQQKALSAEQKQQICKRIQYTTDLDDSLLGSGMILEAIPEVPDLKRQLFEKLEERCGPEVIIASNTSTLPLSTLIRHAVHPERYIIAHFINPAPLIPLVEVVKHELTSESALQATVNLLNRIGKSPVVLKREVPGFIANRLQAALLREAMALIEQGVADAPDIDRVIKDGPGFRWAFIGPVETADYGGLDTWKRVLDNLLPDLDKGEKAPETINRLVARNDLGAKTGRGLCSYEGVSVEEQLQARDTSFIKLLQMKQALARSQGS</sequence>
<dbReference type="Gene3D" id="1.10.1040.10">
    <property type="entry name" value="N-(1-d-carboxylethyl)-l-norvaline Dehydrogenase, domain 2"/>
    <property type="match status" value="1"/>
</dbReference>
<dbReference type="EMBL" id="CP027059">
    <property type="protein sequence ID" value="UQZ81400.1"/>
    <property type="molecule type" value="Genomic_DNA"/>
</dbReference>
<gene>
    <name evidence="6" type="primary">mmgB_1</name>
    <name evidence="6" type="ORF">SK3146_00556</name>
</gene>
<name>A0ABY4RHY4_9BACL</name>
<feature type="domain" description="3-hydroxyacyl-CoA dehydrogenase NAD binding" evidence="5">
    <location>
        <begin position="4"/>
        <end position="182"/>
    </location>
</feature>
<evidence type="ECO:0000256" key="1">
    <source>
        <dbReference type="ARBA" id="ARBA00005086"/>
    </source>
</evidence>
<organism evidence="6 7">
    <name type="scientific">Paenibacillus konkukensis</name>
    <dbReference type="NCBI Taxonomy" id="2020716"/>
    <lineage>
        <taxon>Bacteria</taxon>
        <taxon>Bacillati</taxon>
        <taxon>Bacillota</taxon>
        <taxon>Bacilli</taxon>
        <taxon>Bacillales</taxon>
        <taxon>Paenibacillaceae</taxon>
        <taxon>Paenibacillus</taxon>
    </lineage>
</organism>
<evidence type="ECO:0000256" key="3">
    <source>
        <dbReference type="ARBA" id="ARBA00023002"/>
    </source>
</evidence>
<dbReference type="InterPro" id="IPR006108">
    <property type="entry name" value="3HC_DH_C"/>
</dbReference>
<proteinExistence type="inferred from homology"/>
<dbReference type="Gene3D" id="3.40.50.720">
    <property type="entry name" value="NAD(P)-binding Rossmann-like Domain"/>
    <property type="match status" value="1"/>
</dbReference>
<dbReference type="SUPFAM" id="SSF48179">
    <property type="entry name" value="6-phosphogluconate dehydrogenase C-terminal domain-like"/>
    <property type="match status" value="1"/>
</dbReference>
<dbReference type="EC" id="1.1.1.157" evidence="6"/>
<dbReference type="PANTHER" id="PTHR48075:SF5">
    <property type="entry name" value="3-HYDROXYBUTYRYL-COA DEHYDROGENASE"/>
    <property type="match status" value="1"/>
</dbReference>
<feature type="domain" description="3-hydroxyacyl-CoA dehydrogenase C-terminal" evidence="4">
    <location>
        <begin position="187"/>
        <end position="285"/>
    </location>
</feature>
<dbReference type="Proteomes" id="UP001057134">
    <property type="component" value="Chromosome"/>
</dbReference>
<evidence type="ECO:0000259" key="4">
    <source>
        <dbReference type="Pfam" id="PF00725"/>
    </source>
</evidence>